<proteinExistence type="predicted"/>
<evidence type="ECO:0000313" key="3">
    <source>
        <dbReference type="Proteomes" id="UP000000724"/>
    </source>
</evidence>
<dbReference type="VEuPathDB" id="FungiDB:PCH_Pc23g00690"/>
<dbReference type="AlphaFoldDB" id="B6HWB9"/>
<accession>B6HWB9</accession>
<protein>
    <submittedName>
        <fullName evidence="2">Pc23g00690 protein</fullName>
    </submittedName>
</protein>
<dbReference type="Proteomes" id="UP000000724">
    <property type="component" value="Contig Pc00c23"/>
</dbReference>
<keyword evidence="1" id="KW-0472">Membrane</keyword>
<dbReference type="EMBL" id="AM920438">
    <property type="protein sequence ID" value="CAP79563.1"/>
    <property type="molecule type" value="Genomic_DNA"/>
</dbReference>
<keyword evidence="1" id="KW-0812">Transmembrane</keyword>
<dbReference type="OrthoDB" id="4771706at2759"/>
<gene>
    <name evidence="2" type="ORF">Pc23g00690</name>
    <name evidence="2" type="ORF">PCH_Pc23g00690</name>
</gene>
<sequence length="252" mass="28689">MARIPNRSATYEEVRIYIAQTLISKYNAGHDFAEDTARSWRLGRGSELYDAKLEYFQEVFGMDTGLCLFQSVCEDRDNAWKQSVIGVICFWMTIVSAALLFWFHILPLLRGQTGSPSQLLLFGLTRAIYAYLSPRRDDYMLVSGLFSACIADQARTFLGLASEEECTAMHEIKKGHMYLDIVKENKRVDRLDRERDCIEAPCDLHPWTHLWVDGGCTRYKTDSYSDIIKSVLLLLADTISSGLGLLRMSEIG</sequence>
<reference evidence="2 3" key="1">
    <citation type="journal article" date="2008" name="Nat. Biotechnol.">
        <title>Genome sequencing and analysis of the filamentous fungus Penicillium chrysogenum.</title>
        <authorList>
            <person name="van den Berg M.A."/>
            <person name="Albang R."/>
            <person name="Albermann K."/>
            <person name="Badger J.H."/>
            <person name="Daran J.-M."/>
            <person name="Driessen A.J.M."/>
            <person name="Garcia-Estrada C."/>
            <person name="Fedorova N.D."/>
            <person name="Harris D.M."/>
            <person name="Heijne W.H.M."/>
            <person name="Joardar V.S."/>
            <person name="Kiel J.A.K.W."/>
            <person name="Kovalchuk A."/>
            <person name="Martin J.F."/>
            <person name="Nierman W.C."/>
            <person name="Nijland J.G."/>
            <person name="Pronk J.T."/>
            <person name="Roubos J.A."/>
            <person name="van der Klei I.J."/>
            <person name="van Peij N.N.M.E."/>
            <person name="Veenhuis M."/>
            <person name="von Doehren H."/>
            <person name="Wagner C."/>
            <person name="Wortman J.R."/>
            <person name="Bovenberg R.A.L."/>
        </authorList>
    </citation>
    <scope>NUCLEOTIDE SEQUENCE [LARGE SCALE GENOMIC DNA]</scope>
    <source>
        <strain evidence="3">ATCC 28089 / DSM 1075 / NRRL 1951 / Wisconsin 54-1255</strain>
    </source>
</reference>
<evidence type="ECO:0000256" key="1">
    <source>
        <dbReference type="SAM" id="Phobius"/>
    </source>
</evidence>
<keyword evidence="3" id="KW-1185">Reference proteome</keyword>
<name>B6HWB9_PENRW</name>
<dbReference type="HOGENOM" id="CLU_1103106_0_0_1"/>
<keyword evidence="1" id="KW-1133">Transmembrane helix</keyword>
<dbReference type="BioCyc" id="PCHR:PC23G00690-MONOMER"/>
<evidence type="ECO:0000313" key="2">
    <source>
        <dbReference type="EMBL" id="CAP79563.1"/>
    </source>
</evidence>
<feature type="transmembrane region" description="Helical" evidence="1">
    <location>
        <begin position="84"/>
        <end position="103"/>
    </location>
</feature>
<dbReference type="eggNOG" id="ENOG502SWTY">
    <property type="taxonomic scope" value="Eukaryota"/>
</dbReference>
<organism evidence="2 3">
    <name type="scientific">Penicillium rubens (strain ATCC 28089 / DSM 1075 / NRRL 1951 / Wisconsin 54-1255)</name>
    <name type="common">Penicillium chrysogenum</name>
    <dbReference type="NCBI Taxonomy" id="500485"/>
    <lineage>
        <taxon>Eukaryota</taxon>
        <taxon>Fungi</taxon>
        <taxon>Dikarya</taxon>
        <taxon>Ascomycota</taxon>
        <taxon>Pezizomycotina</taxon>
        <taxon>Eurotiomycetes</taxon>
        <taxon>Eurotiomycetidae</taxon>
        <taxon>Eurotiales</taxon>
        <taxon>Aspergillaceae</taxon>
        <taxon>Penicillium</taxon>
        <taxon>Penicillium chrysogenum species complex</taxon>
    </lineage>
</organism>